<gene>
    <name evidence="1" type="ORF">ETSY2_55195</name>
</gene>
<name>W4L1K0_9BACT</name>
<comment type="caution">
    <text evidence="1">The sequence shown here is derived from an EMBL/GenBank/DDBJ whole genome shotgun (WGS) entry which is preliminary data.</text>
</comment>
<reference evidence="1 2" key="1">
    <citation type="journal article" date="2014" name="Nature">
        <title>An environmental bacterial taxon with a large and distinct metabolic repertoire.</title>
        <authorList>
            <person name="Wilson M.C."/>
            <person name="Mori T."/>
            <person name="Ruckert C."/>
            <person name="Uria A.R."/>
            <person name="Helf M.J."/>
            <person name="Takada K."/>
            <person name="Gernert C."/>
            <person name="Steffens U.A."/>
            <person name="Heycke N."/>
            <person name="Schmitt S."/>
            <person name="Rinke C."/>
            <person name="Helfrich E.J."/>
            <person name="Brachmann A.O."/>
            <person name="Gurgui C."/>
            <person name="Wakimoto T."/>
            <person name="Kracht M."/>
            <person name="Crusemann M."/>
            <person name="Hentschel U."/>
            <person name="Abe I."/>
            <person name="Matsunaga S."/>
            <person name="Kalinowski J."/>
            <person name="Takeyama H."/>
            <person name="Piel J."/>
        </authorList>
    </citation>
    <scope>NUCLEOTIDE SEQUENCE [LARGE SCALE GENOMIC DNA]</scope>
    <source>
        <strain evidence="2">TSY2</strain>
    </source>
</reference>
<organism evidence="1 2">
    <name type="scientific">Candidatus Entotheonella gemina</name>
    <dbReference type="NCBI Taxonomy" id="1429439"/>
    <lineage>
        <taxon>Bacteria</taxon>
        <taxon>Pseudomonadati</taxon>
        <taxon>Nitrospinota/Tectimicrobiota group</taxon>
        <taxon>Candidatus Tectimicrobiota</taxon>
        <taxon>Candidatus Entotheonellia</taxon>
        <taxon>Candidatus Entotheonellales</taxon>
        <taxon>Candidatus Entotheonellaceae</taxon>
        <taxon>Candidatus Entotheonella</taxon>
    </lineage>
</organism>
<evidence type="ECO:0000313" key="1">
    <source>
        <dbReference type="EMBL" id="ETW91953.1"/>
    </source>
</evidence>
<dbReference type="AlphaFoldDB" id="W4L1K0"/>
<sequence>EECSIVSDSTWSMDSQAKANRIFLVLGTYHGQPAWWYTLLYDDPEKIRDFKRMLQGENAGRYTLNLHDYGVILQSGFGIEPPQDINDSIWDKLK</sequence>
<protein>
    <submittedName>
        <fullName evidence="1">Uncharacterized protein</fullName>
    </submittedName>
</protein>
<keyword evidence="2" id="KW-1185">Reference proteome</keyword>
<evidence type="ECO:0000313" key="2">
    <source>
        <dbReference type="Proteomes" id="UP000019140"/>
    </source>
</evidence>
<accession>W4L1K0</accession>
<proteinExistence type="predicted"/>
<dbReference type="Proteomes" id="UP000019140">
    <property type="component" value="Unassembled WGS sequence"/>
</dbReference>
<feature type="non-terminal residue" evidence="1">
    <location>
        <position position="1"/>
    </location>
</feature>
<dbReference type="HOGENOM" id="CLU_2377546_0_0_7"/>
<dbReference type="EMBL" id="AZHX01003216">
    <property type="protein sequence ID" value="ETW91953.1"/>
    <property type="molecule type" value="Genomic_DNA"/>
</dbReference>